<sequence length="188" mass="20937">MSVKPENNELQALETQAELTIDSLLSDFDSSSFEAALAQLDAKDAAEKETEQPKTEESTSSTTSRQDAQAAVGMAQVGFTVSENLISGLTGLDFKYDEASKEGVLEALEPLIEKHGLTWLKWFDKYREEIVFAIAFGGLAFTSWMQLRKAKVTQMQQLMQQKQAEQMNHIKQKEAELEKAKQDLAQAA</sequence>
<name>A0AAW4HIW8_VIBVL</name>
<feature type="compositionally biased region" description="Basic and acidic residues" evidence="1">
    <location>
        <begin position="42"/>
        <end position="57"/>
    </location>
</feature>
<dbReference type="RefSeq" id="WP_206623199.1">
    <property type="nucleotide sequence ID" value="NZ_JAFKOQ010000048.1"/>
</dbReference>
<protein>
    <submittedName>
        <fullName evidence="2">Uncharacterized protein</fullName>
    </submittedName>
</protein>
<dbReference type="Proteomes" id="UP000664056">
    <property type="component" value="Unassembled WGS sequence"/>
</dbReference>
<organism evidence="2 3">
    <name type="scientific">Vibrio vulnificus</name>
    <dbReference type="NCBI Taxonomy" id="672"/>
    <lineage>
        <taxon>Bacteria</taxon>
        <taxon>Pseudomonadati</taxon>
        <taxon>Pseudomonadota</taxon>
        <taxon>Gammaproteobacteria</taxon>
        <taxon>Vibrionales</taxon>
        <taxon>Vibrionaceae</taxon>
        <taxon>Vibrio</taxon>
    </lineage>
</organism>
<evidence type="ECO:0000313" key="2">
    <source>
        <dbReference type="EMBL" id="MBN8124576.1"/>
    </source>
</evidence>
<comment type="caution">
    <text evidence="2">The sequence shown here is derived from an EMBL/GenBank/DDBJ whole genome shotgun (WGS) entry which is preliminary data.</text>
</comment>
<evidence type="ECO:0000256" key="1">
    <source>
        <dbReference type="SAM" id="MobiDB-lite"/>
    </source>
</evidence>
<evidence type="ECO:0000313" key="3">
    <source>
        <dbReference type="Proteomes" id="UP000664056"/>
    </source>
</evidence>
<reference evidence="2" key="1">
    <citation type="submission" date="2021-03" db="EMBL/GenBank/DDBJ databases">
        <title>Study of the foodborne Vibrio vulnificus isolates from China.</title>
        <authorList>
            <person name="Zheng Z."/>
            <person name="Ye L."/>
        </authorList>
    </citation>
    <scope>NUCLEOTIDE SEQUENCE</scope>
    <source>
        <strain evidence="2">Vv1582</strain>
    </source>
</reference>
<gene>
    <name evidence="2" type="ORF">J0J18_22970</name>
</gene>
<accession>A0AAW4HIW8</accession>
<dbReference type="AlphaFoldDB" id="A0AAW4HIW8"/>
<feature type="region of interest" description="Disordered" evidence="1">
    <location>
        <begin position="42"/>
        <end position="67"/>
    </location>
</feature>
<proteinExistence type="predicted"/>
<dbReference type="EMBL" id="JAFKOQ010000048">
    <property type="protein sequence ID" value="MBN8124576.1"/>
    <property type="molecule type" value="Genomic_DNA"/>
</dbReference>